<dbReference type="InterPro" id="IPR005162">
    <property type="entry name" value="Retrotrans_gag_dom"/>
</dbReference>
<dbReference type="PANTHER" id="PTHR33067:SF9">
    <property type="entry name" value="RNA-DIRECTED DNA POLYMERASE"/>
    <property type="match status" value="1"/>
</dbReference>
<protein>
    <recommendedName>
        <fullName evidence="1">Retrotransposon gag domain-containing protein</fullName>
    </recommendedName>
</protein>
<sequence>MFEVTSASLQLIHLRGLFGGLENEDSYEHIRSFVEVCTPLSFKNLSQESTRLRLFPLSLTGGATKLLVELPNNFIKSWKELVMDFHKRFFPPSRIMKLRDDIQNFKQKEGEPIHESWTRFTRFLRQCPTHGLASEFFLQYFYRSLDSVNKGIADQLVQGGIMLQSFEVASFLLDGMTKVNQAWYTKDDQVSPLCFRLTQEQLDKEKGRDENIKKMLSQMEILQEHMKGTYGVFRVEEVSSSGYSRPGENQGWNSRRYEESFHPRYQQRGENQGWNYYRVEGSDDLLKGMKENFSSLNSKVNSHADAIKMLEGHLSLLSAHVTSKTPTKDIERVLAVVTRSGKVEIGRVMEDEDLQKHEESQGMEEQELPIRQNLAKEPQEEAEQQVQAPKVMHPLPKIPPPFPQHLKNKNEDNKFKKFLLMFKKLSINLPLVEALLEMSGYAKFMKDLVTKKMSLDYETIEVPYSFSAIMTKELIAKRKDPGAFTISCTVGMLQFAKALCDLGASINLMPYAIYKQLGLGEPKATTMRLLMADRSIKHPVGIL</sequence>
<feature type="domain" description="Retrotransposon gag" evidence="1">
    <location>
        <begin position="53"/>
        <end position="146"/>
    </location>
</feature>
<keyword evidence="3" id="KW-1185">Reference proteome</keyword>
<dbReference type="Proteomes" id="UP001311915">
    <property type="component" value="Unassembled WGS sequence"/>
</dbReference>
<dbReference type="InterPro" id="IPR021109">
    <property type="entry name" value="Peptidase_aspartic_dom_sf"/>
</dbReference>
<dbReference type="EMBL" id="JAWPEI010000003">
    <property type="protein sequence ID" value="KAK4731246.1"/>
    <property type="molecule type" value="Genomic_DNA"/>
</dbReference>
<accession>A0AAV9LZU5</accession>
<evidence type="ECO:0000313" key="3">
    <source>
        <dbReference type="Proteomes" id="UP001311915"/>
    </source>
</evidence>
<evidence type="ECO:0000313" key="2">
    <source>
        <dbReference type="EMBL" id="KAK4731246.1"/>
    </source>
</evidence>
<dbReference type="Pfam" id="PF03732">
    <property type="entry name" value="Retrotrans_gag"/>
    <property type="match status" value="1"/>
</dbReference>
<evidence type="ECO:0000259" key="1">
    <source>
        <dbReference type="Pfam" id="PF03732"/>
    </source>
</evidence>
<dbReference type="CDD" id="cd00303">
    <property type="entry name" value="retropepsin_like"/>
    <property type="match status" value="1"/>
</dbReference>
<organism evidence="2 3">
    <name type="scientific">Solanum pinnatisectum</name>
    <name type="common">tansyleaf nightshade</name>
    <dbReference type="NCBI Taxonomy" id="50273"/>
    <lineage>
        <taxon>Eukaryota</taxon>
        <taxon>Viridiplantae</taxon>
        <taxon>Streptophyta</taxon>
        <taxon>Embryophyta</taxon>
        <taxon>Tracheophyta</taxon>
        <taxon>Spermatophyta</taxon>
        <taxon>Magnoliopsida</taxon>
        <taxon>eudicotyledons</taxon>
        <taxon>Gunneridae</taxon>
        <taxon>Pentapetalae</taxon>
        <taxon>asterids</taxon>
        <taxon>lamiids</taxon>
        <taxon>Solanales</taxon>
        <taxon>Solanaceae</taxon>
        <taxon>Solanoideae</taxon>
        <taxon>Solaneae</taxon>
        <taxon>Solanum</taxon>
    </lineage>
</organism>
<dbReference type="PANTHER" id="PTHR33067">
    <property type="entry name" value="RNA-DIRECTED DNA POLYMERASE-RELATED"/>
    <property type="match status" value="1"/>
</dbReference>
<dbReference type="AlphaFoldDB" id="A0AAV9LZU5"/>
<name>A0AAV9LZU5_9SOLN</name>
<reference evidence="2 3" key="1">
    <citation type="submission" date="2023-10" db="EMBL/GenBank/DDBJ databases">
        <title>Genome-Wide Identification Analysis in wild type Solanum Pinnatisectum Reveals Some Genes Defensing Phytophthora Infestans.</title>
        <authorList>
            <person name="Sun C."/>
        </authorList>
    </citation>
    <scope>NUCLEOTIDE SEQUENCE [LARGE SCALE GENOMIC DNA]</scope>
    <source>
        <strain evidence="2">LQN</strain>
        <tissue evidence="2">Leaf</tissue>
    </source>
</reference>
<comment type="caution">
    <text evidence="2">The sequence shown here is derived from an EMBL/GenBank/DDBJ whole genome shotgun (WGS) entry which is preliminary data.</text>
</comment>
<proteinExistence type="predicted"/>
<dbReference type="Gene3D" id="2.40.70.10">
    <property type="entry name" value="Acid Proteases"/>
    <property type="match status" value="1"/>
</dbReference>
<gene>
    <name evidence="2" type="ORF">R3W88_024234</name>
</gene>